<sequence length="316" mass="34143">MALTLADLYASPDHYLQRFERDAAVFVPMDRAAYHRSIFLDARISPAAPQEMRLPVAMLRDPPAPRATAWIFHVAHCGSTLLARALDSPEGGLVLREPQALRQTALAPDPARLALVTAMLGRRYRDDAPTLVKANVPVNFLLPALAAAQPDARAILLYLPLRDYALAILRSDTHRAWLRRVTTDLAPHLGDLAGAPDAVRAARLWSAQMARFAAALAAWPTARSLDAERFFAAPGEVLVAAGRQLALRLEDKWLEDVAAGELFATYSKNPAQAFDNAARVARRAALQRELAEELALAEASAGDGADARAVEAAALG</sequence>
<comment type="caution">
    <text evidence="1">The sequence shown here is derived from an EMBL/GenBank/DDBJ whole genome shotgun (WGS) entry which is preliminary data.</text>
</comment>
<protein>
    <recommendedName>
        <fullName evidence="3">Sulfotransferase family protein</fullName>
    </recommendedName>
</protein>
<evidence type="ECO:0008006" key="3">
    <source>
        <dbReference type="Google" id="ProtNLM"/>
    </source>
</evidence>
<keyword evidence="2" id="KW-1185">Reference proteome</keyword>
<dbReference type="Gene3D" id="3.40.50.300">
    <property type="entry name" value="P-loop containing nucleotide triphosphate hydrolases"/>
    <property type="match status" value="1"/>
</dbReference>
<proteinExistence type="predicted"/>
<accession>A0ABS7BRI0</accession>
<dbReference type="Proteomes" id="UP000759103">
    <property type="component" value="Unassembled WGS sequence"/>
</dbReference>
<reference evidence="1 2" key="1">
    <citation type="submission" date="2021-07" db="EMBL/GenBank/DDBJ databases">
        <title>Sphingomonas sp.</title>
        <authorList>
            <person name="Feng G."/>
            <person name="Li J."/>
            <person name="Pan M."/>
        </authorList>
    </citation>
    <scope>NUCLEOTIDE SEQUENCE [LARGE SCALE GENOMIC DNA]</scope>
    <source>
        <strain evidence="1 2">RRHST34</strain>
    </source>
</reference>
<gene>
    <name evidence="1" type="ORF">KZ820_15855</name>
</gene>
<evidence type="ECO:0000313" key="2">
    <source>
        <dbReference type="Proteomes" id="UP000759103"/>
    </source>
</evidence>
<dbReference type="InterPro" id="IPR027417">
    <property type="entry name" value="P-loop_NTPase"/>
</dbReference>
<organism evidence="1 2">
    <name type="scientific">Sphingomonas citri</name>
    <dbReference type="NCBI Taxonomy" id="2862499"/>
    <lineage>
        <taxon>Bacteria</taxon>
        <taxon>Pseudomonadati</taxon>
        <taxon>Pseudomonadota</taxon>
        <taxon>Alphaproteobacteria</taxon>
        <taxon>Sphingomonadales</taxon>
        <taxon>Sphingomonadaceae</taxon>
        <taxon>Sphingomonas</taxon>
    </lineage>
</organism>
<name>A0ABS7BRI0_9SPHN</name>
<dbReference type="RefSeq" id="WP_219749567.1">
    <property type="nucleotide sequence ID" value="NZ_JAHXZN010000006.1"/>
</dbReference>
<evidence type="ECO:0000313" key="1">
    <source>
        <dbReference type="EMBL" id="MBW6532217.1"/>
    </source>
</evidence>
<dbReference type="SUPFAM" id="SSF52540">
    <property type="entry name" value="P-loop containing nucleoside triphosphate hydrolases"/>
    <property type="match status" value="1"/>
</dbReference>
<dbReference type="EMBL" id="JAHXZN010000006">
    <property type="protein sequence ID" value="MBW6532217.1"/>
    <property type="molecule type" value="Genomic_DNA"/>
</dbReference>